<name>A0AAE3UBZ6_9BACT</name>
<evidence type="ECO:0000313" key="2">
    <source>
        <dbReference type="EMBL" id="MDJ1499575.1"/>
    </source>
</evidence>
<gene>
    <name evidence="2" type="ORF">QNI22_02905</name>
</gene>
<evidence type="ECO:0000313" key="3">
    <source>
        <dbReference type="Proteomes" id="UP001232063"/>
    </source>
</evidence>
<feature type="domain" description="DUF695" evidence="1">
    <location>
        <begin position="239"/>
        <end position="361"/>
    </location>
</feature>
<evidence type="ECO:0000259" key="1">
    <source>
        <dbReference type="Pfam" id="PF05117"/>
    </source>
</evidence>
<dbReference type="RefSeq" id="WP_314509105.1">
    <property type="nucleotide sequence ID" value="NZ_JASJOU010000001.1"/>
</dbReference>
<dbReference type="Pfam" id="PF05117">
    <property type="entry name" value="DUF695"/>
    <property type="match status" value="1"/>
</dbReference>
<dbReference type="InterPro" id="IPR016097">
    <property type="entry name" value="DUF695"/>
</dbReference>
<reference evidence="2" key="1">
    <citation type="submission" date="2023-05" db="EMBL/GenBank/DDBJ databases">
        <authorList>
            <person name="Zhang X."/>
        </authorList>
    </citation>
    <scope>NUCLEOTIDE SEQUENCE</scope>
    <source>
        <strain evidence="2">BD1B2-1</strain>
    </source>
</reference>
<dbReference type="EMBL" id="JASJOU010000001">
    <property type="protein sequence ID" value="MDJ1499575.1"/>
    <property type="molecule type" value="Genomic_DNA"/>
</dbReference>
<sequence length="364" mass="42620">MSFQESFLGAINESIRQYTTFWSWFQTQEMIFFQVVKQRENIETDFFEKLSEQLNVFNESLYFVVGMPDEDTVELIFTADGIIKNIVFVEELVQSAPLIKGWRFTALKPATDTSKINIKMEEFDFNEENIGFYANEHPELPDEIDITVVYPDFAEEDRQMVVNGIYIFLDNVLGELNFACIIDQIDIVRTQEAQQEIVPISKLKSFLVWREKEFVEKYEGVRRNTDKDNYSMLQAKLENGNMLLAAINTDLLKWDRKASHPWIMNVEIAYDGSELNGMPDEDAFTLMEEIEENITTELKDAEGYLNIGRQTAEGTRNIYFACKDFRKPSKVLHAIQQVYADQSEMSYEIYKDKYWQSFEHFVNA</sequence>
<organism evidence="2 3">
    <name type="scientific">Xanthocytophaga agilis</name>
    <dbReference type="NCBI Taxonomy" id="3048010"/>
    <lineage>
        <taxon>Bacteria</taxon>
        <taxon>Pseudomonadati</taxon>
        <taxon>Bacteroidota</taxon>
        <taxon>Cytophagia</taxon>
        <taxon>Cytophagales</taxon>
        <taxon>Rhodocytophagaceae</taxon>
        <taxon>Xanthocytophaga</taxon>
    </lineage>
</organism>
<dbReference type="Proteomes" id="UP001232063">
    <property type="component" value="Unassembled WGS sequence"/>
</dbReference>
<accession>A0AAE3UBZ6</accession>
<protein>
    <submittedName>
        <fullName evidence="2">DUF695 domain-containing protein</fullName>
    </submittedName>
</protein>
<dbReference type="AlphaFoldDB" id="A0AAE3UBZ6"/>
<proteinExistence type="predicted"/>
<keyword evidence="3" id="KW-1185">Reference proteome</keyword>
<comment type="caution">
    <text evidence="2">The sequence shown here is derived from an EMBL/GenBank/DDBJ whole genome shotgun (WGS) entry which is preliminary data.</text>
</comment>